<dbReference type="InterPro" id="IPR004839">
    <property type="entry name" value="Aminotransferase_I/II_large"/>
</dbReference>
<keyword evidence="3" id="KW-0663">Pyridoxal phosphate</keyword>
<keyword evidence="7" id="KW-0808">Transferase</keyword>
<evidence type="ECO:0000256" key="5">
    <source>
        <dbReference type="ARBA" id="ARBA00037974"/>
    </source>
</evidence>
<dbReference type="AlphaFoldDB" id="C0B575"/>
<dbReference type="EC" id="4.4.1.13" evidence="2"/>
<evidence type="ECO:0000313" key="8">
    <source>
        <dbReference type="Proteomes" id="UP000003793"/>
    </source>
</evidence>
<organism evidence="7 8">
    <name type="scientific">Coprococcus comes ATCC 27758</name>
    <dbReference type="NCBI Taxonomy" id="470146"/>
    <lineage>
        <taxon>Bacteria</taxon>
        <taxon>Bacillati</taxon>
        <taxon>Bacillota</taxon>
        <taxon>Clostridia</taxon>
        <taxon>Lachnospirales</taxon>
        <taxon>Lachnospiraceae</taxon>
        <taxon>Coprococcus</taxon>
    </lineage>
</organism>
<comment type="similarity">
    <text evidence="5">Belongs to the class-II pyridoxal-phosphate-dependent aminotransferase family. MalY/PatB cystathionine beta-lyase subfamily.</text>
</comment>
<dbReference type="InterPro" id="IPR015424">
    <property type="entry name" value="PyrdxlP-dep_Trfase"/>
</dbReference>
<dbReference type="GO" id="GO:0047804">
    <property type="term" value="F:cysteine-S-conjugate beta-lyase activity"/>
    <property type="evidence" value="ECO:0007669"/>
    <property type="project" value="UniProtKB-EC"/>
</dbReference>
<evidence type="ECO:0000259" key="6">
    <source>
        <dbReference type="Pfam" id="PF00155"/>
    </source>
</evidence>
<evidence type="ECO:0000256" key="1">
    <source>
        <dbReference type="ARBA" id="ARBA00001933"/>
    </source>
</evidence>
<evidence type="ECO:0000256" key="3">
    <source>
        <dbReference type="ARBA" id="ARBA00022898"/>
    </source>
</evidence>
<dbReference type="InterPro" id="IPR015422">
    <property type="entry name" value="PyrdxlP-dep_Trfase_small"/>
</dbReference>
<accession>C0B575</accession>
<gene>
    <name evidence="7" type="ORF">COPCOM_00296</name>
</gene>
<evidence type="ECO:0000256" key="2">
    <source>
        <dbReference type="ARBA" id="ARBA00012224"/>
    </source>
</evidence>
<dbReference type="HOGENOM" id="CLU_017584_15_0_9"/>
<protein>
    <recommendedName>
        <fullName evidence="2">cysteine-S-conjugate beta-lyase</fullName>
        <ecNumber evidence="2">4.4.1.13</ecNumber>
    </recommendedName>
</protein>
<comment type="cofactor">
    <cofactor evidence="1">
        <name>pyridoxal 5'-phosphate</name>
        <dbReference type="ChEBI" id="CHEBI:597326"/>
    </cofactor>
</comment>
<comment type="caution">
    <text evidence="7">The sequence shown here is derived from an EMBL/GenBank/DDBJ whole genome shotgun (WGS) entry which is preliminary data.</text>
</comment>
<evidence type="ECO:0000256" key="4">
    <source>
        <dbReference type="ARBA" id="ARBA00023239"/>
    </source>
</evidence>
<dbReference type="PANTHER" id="PTHR43525:SF1">
    <property type="entry name" value="PROTEIN MALY"/>
    <property type="match status" value="1"/>
</dbReference>
<dbReference type="Gene3D" id="3.40.640.10">
    <property type="entry name" value="Type I PLP-dependent aspartate aminotransferase-like (Major domain)"/>
    <property type="match status" value="1"/>
</dbReference>
<dbReference type="PANTHER" id="PTHR43525">
    <property type="entry name" value="PROTEIN MALY"/>
    <property type="match status" value="1"/>
</dbReference>
<dbReference type="CDD" id="cd00609">
    <property type="entry name" value="AAT_like"/>
    <property type="match status" value="1"/>
</dbReference>
<reference evidence="7 8" key="1">
    <citation type="submission" date="2009-02" db="EMBL/GenBank/DDBJ databases">
        <authorList>
            <person name="Fulton L."/>
            <person name="Clifton S."/>
            <person name="Fulton B."/>
            <person name="Xu J."/>
            <person name="Minx P."/>
            <person name="Pepin K.H."/>
            <person name="Johnson M."/>
            <person name="Bhonagiri V."/>
            <person name="Nash W.E."/>
            <person name="Mardis E.R."/>
            <person name="Wilson R.K."/>
        </authorList>
    </citation>
    <scope>NUCLEOTIDE SEQUENCE [LARGE SCALE GENOMIC DNA]</scope>
    <source>
        <strain evidence="7 8">ATCC 27758</strain>
    </source>
</reference>
<keyword evidence="4" id="KW-0456">Lyase</keyword>
<name>C0B575_9FIRM</name>
<proteinExistence type="inferred from homology"/>
<dbReference type="EMBL" id="ABVR01000031">
    <property type="protein sequence ID" value="EEG91372.1"/>
    <property type="molecule type" value="Genomic_DNA"/>
</dbReference>
<keyword evidence="7" id="KW-0032">Aminotransferase</keyword>
<dbReference type="InterPro" id="IPR027619">
    <property type="entry name" value="C-S_lyase_PatB-like"/>
</dbReference>
<dbReference type="Proteomes" id="UP000003793">
    <property type="component" value="Unassembled WGS sequence"/>
</dbReference>
<reference evidence="7 8" key="2">
    <citation type="submission" date="2009-03" db="EMBL/GenBank/DDBJ databases">
        <title>Draft genome sequence of Coprococcus comes (ATCC 27758).</title>
        <authorList>
            <person name="Sudarsanam P."/>
            <person name="Ley R."/>
            <person name="Guruge J."/>
            <person name="Turnbaugh P.J."/>
            <person name="Mahowald M."/>
            <person name="Liep D."/>
            <person name="Gordon J."/>
        </authorList>
    </citation>
    <scope>NUCLEOTIDE SEQUENCE [LARGE SCALE GENOMIC DNA]</scope>
    <source>
        <strain evidence="7 8">ATCC 27758</strain>
    </source>
</reference>
<dbReference type="GO" id="GO:0030170">
    <property type="term" value="F:pyridoxal phosphate binding"/>
    <property type="evidence" value="ECO:0007669"/>
    <property type="project" value="InterPro"/>
</dbReference>
<dbReference type="InterPro" id="IPR015421">
    <property type="entry name" value="PyrdxlP-dep_Trfase_major"/>
</dbReference>
<dbReference type="InterPro" id="IPR051798">
    <property type="entry name" value="Class-II_PLP-Dep_Aminotrans"/>
</dbReference>
<evidence type="ECO:0000313" key="7">
    <source>
        <dbReference type="EMBL" id="EEG91372.1"/>
    </source>
</evidence>
<dbReference type="NCBIfam" id="TIGR04350">
    <property type="entry name" value="C_S_lyase_PatB"/>
    <property type="match status" value="1"/>
</dbReference>
<sequence>MQEQLTKNFEGEKKMGKYNFDEIIDRHGTSCNKWEYNIPEDVVPMWVADMDFAAAPEIREAMQKRLDHPVYGYTHHSKELKDAIVSWVGRRYHWDIQSEWLGFSPGVVPALVMSLLSLTTPGDRIVIMTPVYHPFYSSIEENGRVIINHQLDCDENGRYSINFERLEAQIDNRCKAIMMCNPHNPAGRVWTKEELLEVAKIAERHELYIISDEIHADFVYGGKHHTPMASVSEYAMEHTITAFAPSKTFNVAGLCQSYVVIPNKKLYNAYDATYNAFDLGDNIFGMTALTAAYTKGEDWLTEMLQYLEANRDFTVEYIRENIPEISVWSPEGTYLLWLDCSKLNLENDELNQFFLEKAKVKMNPGYRFGAQCSTYMRLNIGCPRAQLQEALARIEKAIKNR</sequence>
<dbReference type="Gene3D" id="3.90.1150.10">
    <property type="entry name" value="Aspartate Aminotransferase, domain 1"/>
    <property type="match status" value="1"/>
</dbReference>
<feature type="domain" description="Aminotransferase class I/classII large" evidence="6">
    <location>
        <begin position="47"/>
        <end position="394"/>
    </location>
</feature>
<dbReference type="Pfam" id="PF00155">
    <property type="entry name" value="Aminotran_1_2"/>
    <property type="match status" value="1"/>
</dbReference>
<dbReference type="GO" id="GO:0008483">
    <property type="term" value="F:transaminase activity"/>
    <property type="evidence" value="ECO:0007669"/>
    <property type="project" value="UniProtKB-KW"/>
</dbReference>
<dbReference type="SUPFAM" id="SSF53383">
    <property type="entry name" value="PLP-dependent transferases"/>
    <property type="match status" value="1"/>
</dbReference>